<dbReference type="EMBL" id="JAELVQ010000014">
    <property type="protein sequence ID" value="MBJ6368733.1"/>
    <property type="molecule type" value="Genomic_DNA"/>
</dbReference>
<keyword evidence="1" id="KW-0472">Membrane</keyword>
<proteinExistence type="predicted"/>
<keyword evidence="1" id="KW-1133">Transmembrane helix</keyword>
<evidence type="ECO:0000256" key="1">
    <source>
        <dbReference type="SAM" id="Phobius"/>
    </source>
</evidence>
<sequence length="80" mass="9390">MLFILKLFISLIIPLVTQNEIVTVLSIVVVFFLILLILGVRKSYKLKKENERLNNINTLQSEEDNKTYKDFTEGHMYDNN</sequence>
<dbReference type="RefSeq" id="WP_199115492.1">
    <property type="nucleotide sequence ID" value="NZ_JAELVQ010000014.1"/>
</dbReference>
<dbReference type="AlphaFoldDB" id="A0A8J7IHR5"/>
<gene>
    <name evidence="2" type="ORF">JF259_11590</name>
</gene>
<evidence type="ECO:0000313" key="3">
    <source>
        <dbReference type="Proteomes" id="UP000610931"/>
    </source>
</evidence>
<dbReference type="Proteomes" id="UP000610931">
    <property type="component" value="Unassembled WGS sequence"/>
</dbReference>
<keyword evidence="1" id="KW-0812">Transmembrane</keyword>
<accession>A0A8J7IHR5</accession>
<organism evidence="2 3">
    <name type="scientific">Snuella sedimenti</name>
    <dbReference type="NCBI Taxonomy" id="2798802"/>
    <lineage>
        <taxon>Bacteria</taxon>
        <taxon>Pseudomonadati</taxon>
        <taxon>Bacteroidota</taxon>
        <taxon>Flavobacteriia</taxon>
        <taxon>Flavobacteriales</taxon>
        <taxon>Flavobacteriaceae</taxon>
        <taxon>Snuella</taxon>
    </lineage>
</organism>
<protein>
    <submittedName>
        <fullName evidence="2">Uncharacterized protein</fullName>
    </submittedName>
</protein>
<comment type="caution">
    <text evidence="2">The sequence shown here is derived from an EMBL/GenBank/DDBJ whole genome shotgun (WGS) entry which is preliminary data.</text>
</comment>
<reference evidence="2" key="1">
    <citation type="submission" date="2020-12" db="EMBL/GenBank/DDBJ databases">
        <title>Snuella sp. nov., isolated from sediment in Incheon.</title>
        <authorList>
            <person name="Kim W."/>
        </authorList>
    </citation>
    <scope>NUCLEOTIDE SEQUENCE</scope>
    <source>
        <strain evidence="2">CAU 1569</strain>
    </source>
</reference>
<name>A0A8J7IHR5_9FLAO</name>
<keyword evidence="3" id="KW-1185">Reference proteome</keyword>
<feature type="transmembrane region" description="Helical" evidence="1">
    <location>
        <begin position="20"/>
        <end position="40"/>
    </location>
</feature>
<evidence type="ECO:0000313" key="2">
    <source>
        <dbReference type="EMBL" id="MBJ6368733.1"/>
    </source>
</evidence>